<dbReference type="PROSITE" id="PS51352">
    <property type="entry name" value="THIOREDOXIN_2"/>
    <property type="match status" value="1"/>
</dbReference>
<protein>
    <submittedName>
        <fullName evidence="2">Thioredoxin</fullName>
    </submittedName>
</protein>
<dbReference type="InterPro" id="IPR036249">
    <property type="entry name" value="Thioredoxin-like_sf"/>
</dbReference>
<dbReference type="Gene3D" id="3.40.30.10">
    <property type="entry name" value="Glutaredoxin"/>
    <property type="match status" value="1"/>
</dbReference>
<dbReference type="PANTHER" id="PTHR45663:SF11">
    <property type="entry name" value="GEO12009P1"/>
    <property type="match status" value="1"/>
</dbReference>
<accession>A0A7M1RXV8</accession>
<organism evidence="2 3">
    <name type="scientific">uncultured phage cr108_1</name>
    <dbReference type="NCBI Taxonomy" id="2772069"/>
    <lineage>
        <taxon>Viruses</taxon>
        <taxon>Duplodnaviria</taxon>
        <taxon>Heunggongvirae</taxon>
        <taxon>Uroviricota</taxon>
        <taxon>Caudoviricetes</taxon>
        <taxon>Crassvirales</taxon>
        <taxon>Steigviridae</taxon>
        <taxon>Asinivirinae</taxon>
        <taxon>Pipoluvirus</taxon>
        <taxon>Pipoluvirus rarus</taxon>
    </lineage>
</organism>
<dbReference type="CDD" id="cd02947">
    <property type="entry name" value="TRX_family"/>
    <property type="match status" value="1"/>
</dbReference>
<feature type="domain" description="Thioredoxin" evidence="1">
    <location>
        <begin position="1"/>
        <end position="89"/>
    </location>
</feature>
<name>A0A7M1RXV8_9CAUD</name>
<reference evidence="2 3" key="1">
    <citation type="submission" date="2020-07" db="EMBL/GenBank/DDBJ databases">
        <title>Taxonomic proposal: Crassvirales, a new order of highly abundant and diverse bacterial viruses.</title>
        <authorList>
            <person name="Shkoporov A.N."/>
            <person name="Stockdale S.R."/>
            <person name="Guerin E."/>
            <person name="Ross R.P."/>
            <person name="Hill C."/>
        </authorList>
    </citation>
    <scope>NUCLEOTIDE SEQUENCE [LARGE SCALE GENOMIC DNA]</scope>
</reference>
<dbReference type="Proteomes" id="UP000594030">
    <property type="component" value="Segment"/>
</dbReference>
<dbReference type="GO" id="GO:0015035">
    <property type="term" value="F:protein-disulfide reductase activity"/>
    <property type="evidence" value="ECO:0007669"/>
    <property type="project" value="TreeGrafter"/>
</dbReference>
<proteinExistence type="predicted"/>
<dbReference type="GeneID" id="65129486"/>
<dbReference type="InterPro" id="IPR013766">
    <property type="entry name" value="Thioredoxin_domain"/>
</dbReference>
<sequence length="89" mass="9638">MIKEIIKFGASWCKGCVSADMALEQLGAMKPDIIISKIDIEDDEEMAAKYKVRGLPTLVFIGMSGNEIGRHTGAITVQELLQIVDGDGL</sequence>
<dbReference type="PANTHER" id="PTHR45663">
    <property type="entry name" value="GEO12009P1"/>
    <property type="match status" value="1"/>
</dbReference>
<keyword evidence="3" id="KW-1185">Reference proteome</keyword>
<evidence type="ECO:0000313" key="3">
    <source>
        <dbReference type="Proteomes" id="UP000594030"/>
    </source>
</evidence>
<evidence type="ECO:0000259" key="1">
    <source>
        <dbReference type="PROSITE" id="PS51352"/>
    </source>
</evidence>
<dbReference type="SUPFAM" id="SSF52833">
    <property type="entry name" value="Thioredoxin-like"/>
    <property type="match status" value="1"/>
</dbReference>
<dbReference type="Pfam" id="PF00085">
    <property type="entry name" value="Thioredoxin"/>
    <property type="match status" value="1"/>
</dbReference>
<dbReference type="EMBL" id="MT774385">
    <property type="protein sequence ID" value="QOR58994.1"/>
    <property type="molecule type" value="Genomic_DNA"/>
</dbReference>
<evidence type="ECO:0000313" key="2">
    <source>
        <dbReference type="EMBL" id="QOR58994.1"/>
    </source>
</evidence>
<dbReference type="KEGG" id="vg:65129486"/>
<dbReference type="RefSeq" id="YP_010111152.1">
    <property type="nucleotide sequence ID" value="NC_055878.1"/>
</dbReference>